<dbReference type="Gene3D" id="3.40.50.1220">
    <property type="entry name" value="TPP-binding domain"/>
    <property type="match status" value="1"/>
</dbReference>
<protein>
    <recommendedName>
        <fullName evidence="4">acetolactate synthase</fullName>
        <ecNumber evidence="4">2.2.1.6</ecNumber>
    </recommendedName>
</protein>
<feature type="domain" description="Thiamine pyrophosphate enzyme central" evidence="11">
    <location>
        <begin position="187"/>
        <end position="323"/>
    </location>
</feature>
<dbReference type="SUPFAM" id="SSF52467">
    <property type="entry name" value="DHS-like NAD/FAD-binding domain"/>
    <property type="match status" value="1"/>
</dbReference>
<feature type="domain" description="Thiamine pyrophosphate enzyme TPP-binding" evidence="12">
    <location>
        <begin position="388"/>
        <end position="537"/>
    </location>
</feature>
<dbReference type="EMBL" id="JAMFTQ010000005">
    <property type="protein sequence ID" value="MCP1387655.1"/>
    <property type="molecule type" value="Genomic_DNA"/>
</dbReference>
<dbReference type="Pfam" id="PF00205">
    <property type="entry name" value="TPP_enzyme_M"/>
    <property type="match status" value="1"/>
</dbReference>
<dbReference type="InterPro" id="IPR011766">
    <property type="entry name" value="TPP_enzyme_TPP-bd"/>
</dbReference>
<organism evidence="14 15">
    <name type="scientific">Corynebacterium stercoris</name>
    <dbReference type="NCBI Taxonomy" id="2943490"/>
    <lineage>
        <taxon>Bacteria</taxon>
        <taxon>Bacillati</taxon>
        <taxon>Actinomycetota</taxon>
        <taxon>Actinomycetes</taxon>
        <taxon>Mycobacteriales</taxon>
        <taxon>Corynebacteriaceae</taxon>
        <taxon>Corynebacterium</taxon>
    </lineage>
</organism>
<evidence type="ECO:0000256" key="5">
    <source>
        <dbReference type="ARBA" id="ARBA00022630"/>
    </source>
</evidence>
<keyword evidence="8" id="KW-0028">Amino-acid biosynthesis</keyword>
<evidence type="ECO:0000256" key="7">
    <source>
        <dbReference type="ARBA" id="ARBA00023052"/>
    </source>
</evidence>
<dbReference type="InterPro" id="IPR045229">
    <property type="entry name" value="TPP_enz"/>
</dbReference>
<evidence type="ECO:0000313" key="14">
    <source>
        <dbReference type="EMBL" id="MCP1387655.1"/>
    </source>
</evidence>
<dbReference type="InterPro" id="IPR012000">
    <property type="entry name" value="Thiamin_PyroP_enz_cen_dom"/>
</dbReference>
<evidence type="ECO:0000259" key="12">
    <source>
        <dbReference type="Pfam" id="PF02775"/>
    </source>
</evidence>
<comment type="caution">
    <text evidence="14">The sequence shown here is derived from an EMBL/GenBank/DDBJ whole genome shotgun (WGS) entry which is preliminary data.</text>
</comment>
<reference evidence="14" key="1">
    <citation type="submission" date="2022-05" db="EMBL/GenBank/DDBJ databases">
        <title>Corynebacterium sp. TA-R-1 sp. nov., isolated from human feces.</title>
        <authorList>
            <person name="Shamsuzzaman M."/>
            <person name="Dahal R.H."/>
        </authorList>
    </citation>
    <scope>NUCLEOTIDE SEQUENCE</scope>
    <source>
        <strain evidence="14">TA-R-1</strain>
    </source>
</reference>
<dbReference type="Pfam" id="PF02776">
    <property type="entry name" value="TPP_enzyme_N"/>
    <property type="match status" value="1"/>
</dbReference>
<keyword evidence="5" id="KW-0285">Flavoprotein</keyword>
<evidence type="ECO:0000256" key="4">
    <source>
        <dbReference type="ARBA" id="ARBA00013145"/>
    </source>
</evidence>
<dbReference type="InterPro" id="IPR029061">
    <property type="entry name" value="THDP-binding"/>
</dbReference>
<dbReference type="Proteomes" id="UP001204000">
    <property type="component" value="Unassembled WGS sequence"/>
</dbReference>
<dbReference type="EC" id="2.2.1.6" evidence="4"/>
<keyword evidence="6" id="KW-0274">FAD</keyword>
<accession>A0ABT1G0U8</accession>
<dbReference type="PANTHER" id="PTHR18968:SF120">
    <property type="entry name" value="ACETOLACTATE SYNTHASE LARGE SUBUNIT"/>
    <property type="match status" value="1"/>
</dbReference>
<evidence type="ECO:0000313" key="15">
    <source>
        <dbReference type="Proteomes" id="UP001204000"/>
    </source>
</evidence>
<keyword evidence="15" id="KW-1185">Reference proteome</keyword>
<dbReference type="NCBIfam" id="NF006052">
    <property type="entry name" value="PRK08199.1"/>
    <property type="match status" value="1"/>
</dbReference>
<name>A0ABT1G0U8_9CORY</name>
<dbReference type="CDD" id="cd00568">
    <property type="entry name" value="TPP_enzymes"/>
    <property type="match status" value="1"/>
</dbReference>
<evidence type="ECO:0000256" key="3">
    <source>
        <dbReference type="ARBA" id="ARBA00007812"/>
    </source>
</evidence>
<evidence type="ECO:0000256" key="6">
    <source>
        <dbReference type="ARBA" id="ARBA00022827"/>
    </source>
</evidence>
<keyword evidence="7 10" id="KW-0786">Thiamine pyrophosphate</keyword>
<evidence type="ECO:0000256" key="9">
    <source>
        <dbReference type="ARBA" id="ARBA00048670"/>
    </source>
</evidence>
<dbReference type="InterPro" id="IPR012001">
    <property type="entry name" value="Thiamin_PyroP_enz_TPP-bd_dom"/>
</dbReference>
<dbReference type="SUPFAM" id="SSF52518">
    <property type="entry name" value="Thiamin diphosphate-binding fold (THDP-binding)"/>
    <property type="match status" value="2"/>
</dbReference>
<gene>
    <name evidence="14" type="ORF">M5J20_05565</name>
</gene>
<evidence type="ECO:0000256" key="8">
    <source>
        <dbReference type="ARBA" id="ARBA00023304"/>
    </source>
</evidence>
<evidence type="ECO:0000256" key="10">
    <source>
        <dbReference type="RuleBase" id="RU362132"/>
    </source>
</evidence>
<sequence>MTHVGEAIVKTLEAHGVKRAFLVPGESFLAVLDGLHDSPVDAIVCRHEGGASFAAEAHGKATGEAGVCMVTRGPGAANAKIGLYTAWQDETPMVLFVGLVPTADRYRESFQEFDVNAWFGDIAKGVYVVDAPERASRIVAAAFHLATSGRRGPVVVGLPEDIIAEEFTGTISGPHTRAAGAVSPSDLEAVASALRGAERPLIFEGGQGWTQDAADAWQRFAEEHQIPVLNDMRSSDKINFDSPANAGWLGTARNEKTAELLERADVLIQVGAKLWDKPTDNFELRQGMDCRNLVISVDPDQIANSGAITHHVLADPATFAKALDSLDLGGKPDTSEWFAEARRIHEDFSAIPPADARFPDLPEGAVDMYAVMEAIVDKLDARALCTYGAGNHCFWPQRFFPTRAFPSMLATRLGAMGYSVASAMAAKLADPERTVVAFTGDGELMMNGQELITAVRYETPMLVVVVDNEQYGTIRANQEKTYPGRVEGTQLVNPDFVMWAQSMGAWAEKIERNDEVAAAVSRAFEQVEAGQVALLHVIVDQDHATPEGSAEA</sequence>
<evidence type="ECO:0000256" key="2">
    <source>
        <dbReference type="ARBA" id="ARBA00005025"/>
    </source>
</evidence>
<evidence type="ECO:0000259" key="13">
    <source>
        <dbReference type="Pfam" id="PF02776"/>
    </source>
</evidence>
<evidence type="ECO:0000256" key="1">
    <source>
        <dbReference type="ARBA" id="ARBA00004974"/>
    </source>
</evidence>
<comment type="similarity">
    <text evidence="3 10">Belongs to the TPP enzyme family.</text>
</comment>
<proteinExistence type="inferred from homology"/>
<comment type="pathway">
    <text evidence="1">Amino-acid biosynthesis; L-isoleucine biosynthesis; L-isoleucine from 2-oxobutanoate: step 1/4.</text>
</comment>
<comment type="pathway">
    <text evidence="2">Amino-acid biosynthesis; L-valine biosynthesis; L-valine from pyruvate: step 1/4.</text>
</comment>
<feature type="domain" description="Thiamine pyrophosphate enzyme N-terminal TPP-binding" evidence="13">
    <location>
        <begin position="3"/>
        <end position="116"/>
    </location>
</feature>
<evidence type="ECO:0000259" key="11">
    <source>
        <dbReference type="Pfam" id="PF00205"/>
    </source>
</evidence>
<comment type="catalytic activity">
    <reaction evidence="9">
        <text>2 pyruvate + H(+) = (2S)-2-acetolactate + CO2</text>
        <dbReference type="Rhea" id="RHEA:25249"/>
        <dbReference type="ChEBI" id="CHEBI:15361"/>
        <dbReference type="ChEBI" id="CHEBI:15378"/>
        <dbReference type="ChEBI" id="CHEBI:16526"/>
        <dbReference type="ChEBI" id="CHEBI:58476"/>
        <dbReference type="EC" id="2.2.1.6"/>
    </reaction>
</comment>
<dbReference type="Pfam" id="PF02775">
    <property type="entry name" value="TPP_enzyme_C"/>
    <property type="match status" value="1"/>
</dbReference>
<dbReference type="InterPro" id="IPR029035">
    <property type="entry name" value="DHS-like_NAD/FAD-binding_dom"/>
</dbReference>
<dbReference type="PANTHER" id="PTHR18968">
    <property type="entry name" value="THIAMINE PYROPHOSPHATE ENZYMES"/>
    <property type="match status" value="1"/>
</dbReference>
<dbReference type="Gene3D" id="3.40.50.970">
    <property type="match status" value="2"/>
</dbReference>
<keyword evidence="8" id="KW-0100">Branched-chain amino acid biosynthesis</keyword>
<dbReference type="CDD" id="cd07035">
    <property type="entry name" value="TPP_PYR_POX_like"/>
    <property type="match status" value="1"/>
</dbReference>
<dbReference type="RefSeq" id="WP_253577368.1">
    <property type="nucleotide sequence ID" value="NZ_JAMFTQ010000005.1"/>
</dbReference>